<dbReference type="RefSeq" id="WP_160846019.1">
    <property type="nucleotide sequence ID" value="NZ_WVHT01000010.1"/>
</dbReference>
<reference evidence="3 4" key="1">
    <citation type="submission" date="2019-11" db="EMBL/GenBank/DDBJ databases">
        <title>Pedobacter sp. HMF7647 Genome sequencing and assembly.</title>
        <authorList>
            <person name="Kang H."/>
            <person name="Kim H."/>
            <person name="Joh K."/>
        </authorList>
    </citation>
    <scope>NUCLEOTIDE SEQUENCE [LARGE SCALE GENOMIC DNA]</scope>
    <source>
        <strain evidence="3 4">HMF7647</strain>
    </source>
</reference>
<proteinExistence type="predicted"/>
<comment type="caution">
    <text evidence="3">The sequence shown here is derived from an EMBL/GenBank/DDBJ whole genome shotgun (WGS) entry which is preliminary data.</text>
</comment>
<dbReference type="EMBL" id="WVHT01000010">
    <property type="protein sequence ID" value="MXV52842.1"/>
    <property type="molecule type" value="Genomic_DNA"/>
</dbReference>
<dbReference type="AlphaFoldDB" id="A0A7K1YE38"/>
<sequence length="263" mass="30169">MKSRRFFQSIILTFLLAGFSCAIARPSSTPKQNGEFYELRVYTFKNTDQQKLTEDYLEKAAIPALNRLGSKTIGVFTEQQPEGQTKIYVIIPYKSMEEFIGATQKLKADKQYLHAAAPYLEASAQATAYDHFESSFLKSFTGFSQIVVPEKKDRIFELRCYESPTESAGKKKISMFNDMGEIDIFKRTGLTPVFFGETLIGNKLPNLTYMLVFDDMKDHDESWGKFGKDPDWKRISALPDYTDAKIIRKITRTFLVPTRYSQI</sequence>
<dbReference type="SUPFAM" id="SSF54909">
    <property type="entry name" value="Dimeric alpha+beta barrel"/>
    <property type="match status" value="2"/>
</dbReference>
<name>A0A7K1YE38_9SPHI</name>
<keyword evidence="1" id="KW-0732">Signal</keyword>
<dbReference type="InterPro" id="IPR012577">
    <property type="entry name" value="NIPSNAP"/>
</dbReference>
<dbReference type="Proteomes" id="UP000466586">
    <property type="component" value="Unassembled WGS sequence"/>
</dbReference>
<gene>
    <name evidence="3" type="ORF">GS399_17860</name>
</gene>
<organism evidence="3 4">
    <name type="scientific">Hufsiella arboris</name>
    <dbReference type="NCBI Taxonomy" id="2695275"/>
    <lineage>
        <taxon>Bacteria</taxon>
        <taxon>Pseudomonadati</taxon>
        <taxon>Bacteroidota</taxon>
        <taxon>Sphingobacteriia</taxon>
        <taxon>Sphingobacteriales</taxon>
        <taxon>Sphingobacteriaceae</taxon>
        <taxon>Hufsiella</taxon>
    </lineage>
</organism>
<dbReference type="Gene3D" id="3.30.70.100">
    <property type="match status" value="2"/>
</dbReference>
<dbReference type="PROSITE" id="PS51257">
    <property type="entry name" value="PROKAR_LIPOPROTEIN"/>
    <property type="match status" value="1"/>
</dbReference>
<feature type="domain" description="NIPSNAP" evidence="2">
    <location>
        <begin position="37"/>
        <end position="119"/>
    </location>
</feature>
<keyword evidence="4" id="KW-1185">Reference proteome</keyword>
<evidence type="ECO:0000313" key="3">
    <source>
        <dbReference type="EMBL" id="MXV52842.1"/>
    </source>
</evidence>
<feature type="signal peptide" evidence="1">
    <location>
        <begin position="1"/>
        <end position="24"/>
    </location>
</feature>
<dbReference type="Pfam" id="PF07978">
    <property type="entry name" value="NIPSNAP"/>
    <property type="match status" value="2"/>
</dbReference>
<protein>
    <submittedName>
        <fullName evidence="3">NIPSNAP family containing protein</fullName>
    </submittedName>
</protein>
<feature type="chain" id="PRO_5029626914" evidence="1">
    <location>
        <begin position="25"/>
        <end position="263"/>
    </location>
</feature>
<evidence type="ECO:0000259" key="2">
    <source>
        <dbReference type="Pfam" id="PF07978"/>
    </source>
</evidence>
<evidence type="ECO:0000256" key="1">
    <source>
        <dbReference type="SAM" id="SignalP"/>
    </source>
</evidence>
<accession>A0A7K1YE38</accession>
<dbReference type="InterPro" id="IPR011008">
    <property type="entry name" value="Dimeric_a/b-barrel"/>
</dbReference>
<evidence type="ECO:0000313" key="4">
    <source>
        <dbReference type="Proteomes" id="UP000466586"/>
    </source>
</evidence>
<feature type="domain" description="NIPSNAP" evidence="2">
    <location>
        <begin position="157"/>
        <end position="262"/>
    </location>
</feature>